<dbReference type="PANTHER" id="PTHR33695">
    <property type="entry name" value="LIPOPROTEIN SIGNAL PEPTIDASE"/>
    <property type="match status" value="1"/>
</dbReference>
<dbReference type="PANTHER" id="PTHR33695:SF1">
    <property type="entry name" value="LIPOPROTEIN SIGNAL PEPTIDASE"/>
    <property type="match status" value="1"/>
</dbReference>
<feature type="active site" evidence="9">
    <location>
        <position position="123"/>
    </location>
</feature>
<gene>
    <name evidence="9" type="primary">lspA</name>
    <name evidence="13" type="ORF">BE15_06530</name>
</gene>
<evidence type="ECO:0000256" key="9">
    <source>
        <dbReference type="HAMAP-Rule" id="MF_00161"/>
    </source>
</evidence>
<keyword evidence="4 9" id="KW-0812">Transmembrane</keyword>
<comment type="catalytic activity">
    <reaction evidence="9 10">
        <text>Release of signal peptides from bacterial membrane prolipoproteins. Hydrolyzes -Xaa-Yaa-Zaa-|-(S,diacylglyceryl)Cys-, in which Xaa is hydrophobic (preferably Leu), and Yaa (Ala or Ser) and Zaa (Gly or Ala) have small, neutral side chains.</text>
        <dbReference type="EC" id="3.4.23.36"/>
    </reaction>
</comment>
<dbReference type="GO" id="GO:0006508">
    <property type="term" value="P:proteolysis"/>
    <property type="evidence" value="ECO:0007669"/>
    <property type="project" value="UniProtKB-KW"/>
</dbReference>
<evidence type="ECO:0000256" key="11">
    <source>
        <dbReference type="RuleBase" id="RU004181"/>
    </source>
</evidence>
<dbReference type="HAMAP" id="MF_00161">
    <property type="entry name" value="LspA"/>
    <property type="match status" value="1"/>
</dbReference>
<keyword evidence="12" id="KW-0732">Signal</keyword>
<comment type="caution">
    <text evidence="9">Lacks conserved residue(s) required for the propagation of feature annotation.</text>
</comment>
<organism evidence="13 14">
    <name type="scientific">Sorangium cellulosum</name>
    <name type="common">Polyangium cellulosum</name>
    <dbReference type="NCBI Taxonomy" id="56"/>
    <lineage>
        <taxon>Bacteria</taxon>
        <taxon>Pseudomonadati</taxon>
        <taxon>Myxococcota</taxon>
        <taxon>Polyangia</taxon>
        <taxon>Polyangiales</taxon>
        <taxon>Polyangiaceae</taxon>
        <taxon>Sorangium</taxon>
    </lineage>
</organism>
<dbReference type="EC" id="3.4.23.36" evidence="9"/>
<dbReference type="PROSITE" id="PS00855">
    <property type="entry name" value="SPASE_II"/>
    <property type="match status" value="1"/>
</dbReference>
<feature type="transmembrane region" description="Helical" evidence="9">
    <location>
        <begin position="69"/>
        <end position="88"/>
    </location>
</feature>
<dbReference type="PROSITE" id="PS51257">
    <property type="entry name" value="PROKAR_LIPOPROTEIN"/>
    <property type="match status" value="1"/>
</dbReference>
<dbReference type="UniPathway" id="UPA00665"/>
<keyword evidence="5 9" id="KW-0064">Aspartyl protease</keyword>
<dbReference type="GO" id="GO:0004190">
    <property type="term" value="F:aspartic-type endopeptidase activity"/>
    <property type="evidence" value="ECO:0007669"/>
    <property type="project" value="UniProtKB-UniRule"/>
</dbReference>
<evidence type="ECO:0000256" key="6">
    <source>
        <dbReference type="ARBA" id="ARBA00022801"/>
    </source>
</evidence>
<evidence type="ECO:0000256" key="3">
    <source>
        <dbReference type="ARBA" id="ARBA00022670"/>
    </source>
</evidence>
<dbReference type="InterPro" id="IPR001872">
    <property type="entry name" value="Peptidase_A8"/>
</dbReference>
<comment type="caution">
    <text evidence="13">The sequence shown here is derived from an EMBL/GenBank/DDBJ whole genome shotgun (WGS) entry which is preliminary data.</text>
</comment>
<keyword evidence="8 9" id="KW-0472">Membrane</keyword>
<dbReference type="AlphaFoldDB" id="A0A150QXN0"/>
<comment type="subcellular location">
    <subcellularLocation>
        <location evidence="9">Cell membrane</location>
        <topology evidence="9">Multi-pass membrane protein</topology>
    </subcellularLocation>
</comment>
<evidence type="ECO:0000256" key="4">
    <source>
        <dbReference type="ARBA" id="ARBA00022692"/>
    </source>
</evidence>
<keyword evidence="2 9" id="KW-1003">Cell membrane</keyword>
<keyword evidence="7 9" id="KW-1133">Transmembrane helix</keyword>
<evidence type="ECO:0000256" key="12">
    <source>
        <dbReference type="SAM" id="SignalP"/>
    </source>
</evidence>
<dbReference type="RefSeq" id="WP_061606189.1">
    <property type="nucleotide sequence ID" value="NZ_JEMA01000251.1"/>
</dbReference>
<evidence type="ECO:0000256" key="1">
    <source>
        <dbReference type="ARBA" id="ARBA00006139"/>
    </source>
</evidence>
<dbReference type="EMBL" id="JEMA01000251">
    <property type="protein sequence ID" value="KYF72641.1"/>
    <property type="molecule type" value="Genomic_DNA"/>
</dbReference>
<keyword evidence="6 9" id="KW-0378">Hydrolase</keyword>
<evidence type="ECO:0000256" key="5">
    <source>
        <dbReference type="ARBA" id="ARBA00022750"/>
    </source>
</evidence>
<dbReference type="GO" id="GO:0005886">
    <property type="term" value="C:plasma membrane"/>
    <property type="evidence" value="ECO:0007669"/>
    <property type="project" value="UniProtKB-SubCell"/>
</dbReference>
<keyword evidence="3 9" id="KW-0645">Protease</keyword>
<feature type="transmembrane region" description="Helical" evidence="9">
    <location>
        <begin position="133"/>
        <end position="152"/>
    </location>
</feature>
<sequence>MARRVMSWALILFTMALVGCDHATKAVAQAALERRGPLSIVPGVLDLRYAENRDMAFSLLRGIQSPSKVAFLFAWSMIALGVVLLGWWHSRRASVAEQAGYALIVAGAIGNAIDRAVRGYVIDFIHLHRWPVFNVADIAIVAGGILLGIVMFQRARREPREAS</sequence>
<protein>
    <recommendedName>
        <fullName evidence="9">Lipoprotein signal peptidase</fullName>
        <ecNumber evidence="9">3.4.23.36</ecNumber>
    </recommendedName>
    <alternativeName>
        <fullName evidence="9">Prolipoprotein signal peptidase</fullName>
    </alternativeName>
    <alternativeName>
        <fullName evidence="9">Signal peptidase II</fullName>
        <shortName evidence="9">SPase II</shortName>
    </alternativeName>
</protein>
<feature type="signal peptide" evidence="12">
    <location>
        <begin position="1"/>
        <end position="23"/>
    </location>
</feature>
<evidence type="ECO:0000256" key="8">
    <source>
        <dbReference type="ARBA" id="ARBA00023136"/>
    </source>
</evidence>
<feature type="chain" id="PRO_5007567507" description="Lipoprotein signal peptidase" evidence="12">
    <location>
        <begin position="24"/>
        <end position="163"/>
    </location>
</feature>
<evidence type="ECO:0000256" key="7">
    <source>
        <dbReference type="ARBA" id="ARBA00022989"/>
    </source>
</evidence>
<evidence type="ECO:0000256" key="2">
    <source>
        <dbReference type="ARBA" id="ARBA00022475"/>
    </source>
</evidence>
<dbReference type="Pfam" id="PF01252">
    <property type="entry name" value="Peptidase_A8"/>
    <property type="match status" value="1"/>
</dbReference>
<evidence type="ECO:0000313" key="13">
    <source>
        <dbReference type="EMBL" id="KYF72641.1"/>
    </source>
</evidence>
<evidence type="ECO:0000313" key="14">
    <source>
        <dbReference type="Proteomes" id="UP000075260"/>
    </source>
</evidence>
<proteinExistence type="inferred from homology"/>
<feature type="active site" evidence="9">
    <location>
        <position position="137"/>
    </location>
</feature>
<dbReference type="NCBIfam" id="TIGR00077">
    <property type="entry name" value="lspA"/>
    <property type="match status" value="1"/>
</dbReference>
<dbReference type="PRINTS" id="PR00781">
    <property type="entry name" value="LIPOSIGPTASE"/>
</dbReference>
<dbReference type="Proteomes" id="UP000075260">
    <property type="component" value="Unassembled WGS sequence"/>
</dbReference>
<evidence type="ECO:0000256" key="10">
    <source>
        <dbReference type="RuleBase" id="RU000594"/>
    </source>
</evidence>
<comment type="similarity">
    <text evidence="1 9 11">Belongs to the peptidase A8 family.</text>
</comment>
<comment type="function">
    <text evidence="9 10">This protein specifically catalyzes the removal of signal peptides from prolipoproteins.</text>
</comment>
<reference evidence="13 14" key="1">
    <citation type="submission" date="2014-02" db="EMBL/GenBank/DDBJ databases">
        <title>The small core and large imbalanced accessory genome model reveals a collaborative survival strategy of Sorangium cellulosum strains in nature.</title>
        <authorList>
            <person name="Han K."/>
            <person name="Peng R."/>
            <person name="Blom J."/>
            <person name="Li Y.-Z."/>
        </authorList>
    </citation>
    <scope>NUCLEOTIDE SEQUENCE [LARGE SCALE GENOMIC DNA]</scope>
    <source>
        <strain evidence="13 14">So0008-312</strain>
    </source>
</reference>
<comment type="pathway">
    <text evidence="9">Protein modification; lipoprotein biosynthesis (signal peptide cleavage).</text>
</comment>
<accession>A0A150QXN0</accession>
<name>A0A150QXN0_SORCE</name>